<sequence>MVHSLLLPFLLLQSFKRTKDGALLHAQCGAMFAVIFPSHENKDDNKCSVQLLNVCGNESKSQQDLAIPF</sequence>
<evidence type="ECO:0000313" key="2">
    <source>
        <dbReference type="Proteomes" id="UP001497522"/>
    </source>
</evidence>
<dbReference type="Proteomes" id="UP001497522">
    <property type="component" value="Chromosome 4"/>
</dbReference>
<protein>
    <recommendedName>
        <fullName evidence="3">Secreted protein</fullName>
    </recommendedName>
</protein>
<proteinExistence type="predicted"/>
<name>A0ABP1BH57_9BRYO</name>
<organism evidence="1 2">
    <name type="scientific">Sphagnum jensenii</name>
    <dbReference type="NCBI Taxonomy" id="128206"/>
    <lineage>
        <taxon>Eukaryota</taxon>
        <taxon>Viridiplantae</taxon>
        <taxon>Streptophyta</taxon>
        <taxon>Embryophyta</taxon>
        <taxon>Bryophyta</taxon>
        <taxon>Sphagnophytina</taxon>
        <taxon>Sphagnopsida</taxon>
        <taxon>Sphagnales</taxon>
        <taxon>Sphagnaceae</taxon>
        <taxon>Sphagnum</taxon>
    </lineage>
</organism>
<evidence type="ECO:0000313" key="1">
    <source>
        <dbReference type="EMBL" id="CAK9874548.1"/>
    </source>
</evidence>
<keyword evidence="2" id="KW-1185">Reference proteome</keyword>
<dbReference type="EMBL" id="OZ023705">
    <property type="protein sequence ID" value="CAK9874548.1"/>
    <property type="molecule type" value="Genomic_DNA"/>
</dbReference>
<evidence type="ECO:0008006" key="3">
    <source>
        <dbReference type="Google" id="ProtNLM"/>
    </source>
</evidence>
<reference evidence="1" key="1">
    <citation type="submission" date="2024-03" db="EMBL/GenBank/DDBJ databases">
        <authorList>
            <consortium name="ELIXIR-Norway"/>
            <consortium name="Elixir Norway"/>
        </authorList>
    </citation>
    <scope>NUCLEOTIDE SEQUENCE</scope>
</reference>
<gene>
    <name evidence="1" type="ORF">CSSPJE1EN2_LOCUS16880</name>
</gene>
<accession>A0ABP1BH57</accession>